<dbReference type="EMBL" id="GL945428">
    <property type="protein sequence ID" value="EGO30343.1"/>
    <property type="molecule type" value="Genomic_DNA"/>
</dbReference>
<dbReference type="GO" id="GO:0006313">
    <property type="term" value="P:DNA transposition"/>
    <property type="evidence" value="ECO:0007669"/>
    <property type="project" value="InterPro"/>
</dbReference>
<accession>F8NDQ9</accession>
<dbReference type="AlphaFoldDB" id="F8NDQ9"/>
<evidence type="ECO:0000259" key="1">
    <source>
        <dbReference type="Pfam" id="PF01498"/>
    </source>
</evidence>
<reference evidence="2" key="1">
    <citation type="submission" date="2011-04" db="EMBL/GenBank/DDBJ databases">
        <title>Evolution of plant cell wall degrading machinery underlies the functional diversity of forest fungi.</title>
        <authorList>
            <consortium name="US DOE Joint Genome Institute (JGI-PGF)"/>
            <person name="Eastwood D.C."/>
            <person name="Floudas D."/>
            <person name="Binder M."/>
            <person name="Majcherczyk A."/>
            <person name="Schneider P."/>
            <person name="Aerts A."/>
            <person name="Asiegbu F.O."/>
            <person name="Baker S.E."/>
            <person name="Barry K."/>
            <person name="Bendiksby M."/>
            <person name="Blumentritt M."/>
            <person name="Coutinho P.M."/>
            <person name="Cullen D."/>
            <person name="Cullen D."/>
            <person name="Gathman A."/>
            <person name="Goodell B."/>
            <person name="Henrissat B."/>
            <person name="Ihrmark K."/>
            <person name="Kauserud H."/>
            <person name="Kohler A."/>
            <person name="LaButti K."/>
            <person name="Lapidus A."/>
            <person name="Lavin J.L."/>
            <person name="Lee Y.-H."/>
            <person name="Lindquist E."/>
            <person name="Lilly W."/>
            <person name="Lucas S."/>
            <person name="Morin E."/>
            <person name="Murat C."/>
            <person name="Oguiza J.A."/>
            <person name="Park J."/>
            <person name="Pisabarro A.G."/>
            <person name="Riley R."/>
            <person name="Rosling A."/>
            <person name="Salamov A."/>
            <person name="Schmidt O."/>
            <person name="Schmutz J."/>
            <person name="Skrede I."/>
            <person name="Stenlid J."/>
            <person name="Wiebenga A."/>
            <person name="Xie X."/>
            <person name="Kues U."/>
            <person name="Hibbett D.S."/>
            <person name="Hoffmeister D."/>
            <person name="Hogberg N."/>
            <person name="Martin F."/>
            <person name="Grigoriev I.V."/>
            <person name="Watkinson S.C."/>
        </authorList>
    </citation>
    <scope>NUCLEOTIDE SEQUENCE</scope>
    <source>
        <strain evidence="2">S7.9</strain>
    </source>
</reference>
<protein>
    <recommendedName>
        <fullName evidence="1">Transposase Tc1-like domain-containing protein</fullName>
    </recommendedName>
</protein>
<dbReference type="Proteomes" id="UP000008064">
    <property type="component" value="Unassembled WGS sequence"/>
</dbReference>
<name>F8NDQ9_SERL9</name>
<dbReference type="GeneID" id="18813843"/>
<dbReference type="GO" id="GO:0003677">
    <property type="term" value="F:DNA binding"/>
    <property type="evidence" value="ECO:0007669"/>
    <property type="project" value="InterPro"/>
</dbReference>
<proteinExistence type="predicted"/>
<dbReference type="GO" id="GO:0015074">
    <property type="term" value="P:DNA integration"/>
    <property type="evidence" value="ECO:0007669"/>
    <property type="project" value="InterPro"/>
</dbReference>
<dbReference type="KEGG" id="sla:SERLADRAFT_431873"/>
<organism>
    <name type="scientific">Serpula lacrymans var. lacrymans (strain S7.9)</name>
    <name type="common">Dry rot fungus</name>
    <dbReference type="NCBI Taxonomy" id="578457"/>
    <lineage>
        <taxon>Eukaryota</taxon>
        <taxon>Fungi</taxon>
        <taxon>Dikarya</taxon>
        <taxon>Basidiomycota</taxon>
        <taxon>Agaricomycotina</taxon>
        <taxon>Agaricomycetes</taxon>
        <taxon>Agaricomycetidae</taxon>
        <taxon>Boletales</taxon>
        <taxon>Coniophorineae</taxon>
        <taxon>Serpulaceae</taxon>
        <taxon>Serpula</taxon>
    </lineage>
</organism>
<dbReference type="HOGENOM" id="CLU_2110468_0_0_1"/>
<gene>
    <name evidence="2" type="ORF">SERLADRAFT_431873</name>
</gene>
<evidence type="ECO:0000313" key="2">
    <source>
        <dbReference type="EMBL" id="EGO30343.1"/>
    </source>
</evidence>
<dbReference type="InterPro" id="IPR002492">
    <property type="entry name" value="Transposase_Tc1-like"/>
</dbReference>
<dbReference type="OrthoDB" id="2680205at2759"/>
<sequence length="115" mass="12846">MKSLSPAQKRFLTSLMQECSELQKSVGGCPSKLSPANVCHAIHLISTYKTKNAVQITKALTNIINQLLSPNTVHQHLKKTGMKAVVKRKHHLLSAKHCKARLDFAHAHKDWTVED</sequence>
<dbReference type="Pfam" id="PF01498">
    <property type="entry name" value="HTH_Tnp_Tc3_2"/>
    <property type="match status" value="1"/>
</dbReference>
<dbReference type="RefSeq" id="XP_007312227.1">
    <property type="nucleotide sequence ID" value="XM_007312165.1"/>
</dbReference>
<feature type="domain" description="Transposase Tc1-like" evidence="1">
    <location>
        <begin position="49"/>
        <end position="110"/>
    </location>
</feature>